<protein>
    <submittedName>
        <fullName evidence="2">Uncharacterized protein</fullName>
    </submittedName>
</protein>
<reference evidence="2" key="1">
    <citation type="submission" date="2021-01" db="EMBL/GenBank/DDBJ databases">
        <authorList>
            <person name="Kaushik A."/>
        </authorList>
    </citation>
    <scope>NUCLEOTIDE SEQUENCE</scope>
    <source>
        <strain evidence="2">AG2-2IIIB</strain>
    </source>
</reference>
<organism evidence="2 3">
    <name type="scientific">Rhizoctonia solani</name>
    <dbReference type="NCBI Taxonomy" id="456999"/>
    <lineage>
        <taxon>Eukaryota</taxon>
        <taxon>Fungi</taxon>
        <taxon>Dikarya</taxon>
        <taxon>Basidiomycota</taxon>
        <taxon>Agaricomycotina</taxon>
        <taxon>Agaricomycetes</taxon>
        <taxon>Cantharellales</taxon>
        <taxon>Ceratobasidiaceae</taxon>
        <taxon>Rhizoctonia</taxon>
    </lineage>
</organism>
<sequence length="269" mass="30112">MHLFGDLISHRDLCGADILPFQTTTMSDRDLSYSPEPASSSTRKRKSTRSSATQTTKKPRGRGKKTQPDPYQTAKGHVETVLADPESFRLPADDQEIREMFATIARYTRSLEGSVAVAGQTGRDAPPPKTPEQIQAEVTRIKTLITRGIKKLMAWKPSCKHGRAKHAFDGVCPDPRVFGTVFGLDGPPTWRAKKYTYAEFERYVGEIEGRARYSELVLTSDVNVRYNPETGEFKFSGNYGDSQSRYAREDLMRNPVNLNWGAGAVDEDE</sequence>
<name>A0A8H3C4K1_9AGAM</name>
<dbReference type="Proteomes" id="UP000663843">
    <property type="component" value="Unassembled WGS sequence"/>
</dbReference>
<comment type="caution">
    <text evidence="2">The sequence shown here is derived from an EMBL/GenBank/DDBJ whole genome shotgun (WGS) entry which is preliminary data.</text>
</comment>
<feature type="region of interest" description="Disordered" evidence="1">
    <location>
        <begin position="27"/>
        <end position="87"/>
    </location>
</feature>
<gene>
    <name evidence="2" type="ORF">RDB_LOCUS108549</name>
</gene>
<dbReference type="AlphaFoldDB" id="A0A8H3C4K1"/>
<proteinExistence type="predicted"/>
<evidence type="ECO:0000313" key="3">
    <source>
        <dbReference type="Proteomes" id="UP000663843"/>
    </source>
</evidence>
<accession>A0A8H3C4K1</accession>
<evidence type="ECO:0000313" key="2">
    <source>
        <dbReference type="EMBL" id="CAE6472730.1"/>
    </source>
</evidence>
<evidence type="ECO:0000256" key="1">
    <source>
        <dbReference type="SAM" id="MobiDB-lite"/>
    </source>
</evidence>
<dbReference type="EMBL" id="CAJMWT010003490">
    <property type="protein sequence ID" value="CAE6472730.1"/>
    <property type="molecule type" value="Genomic_DNA"/>
</dbReference>